<name>A0A6J4I9B5_9CYAN</name>
<accession>A0A6J4I9B5</accession>
<protein>
    <submittedName>
        <fullName evidence="2">Uncharacterized protein</fullName>
    </submittedName>
</protein>
<feature type="compositionally biased region" description="Polar residues" evidence="1">
    <location>
        <begin position="27"/>
        <end position="43"/>
    </location>
</feature>
<dbReference type="AlphaFoldDB" id="A0A6J4I9B5"/>
<feature type="region of interest" description="Disordered" evidence="1">
    <location>
        <begin position="27"/>
        <end position="51"/>
    </location>
</feature>
<gene>
    <name evidence="2" type="ORF">AVDCRST_MAG92-1779</name>
</gene>
<evidence type="ECO:0000313" key="2">
    <source>
        <dbReference type="EMBL" id="CAA9246057.1"/>
    </source>
</evidence>
<proteinExistence type="predicted"/>
<sequence length="51" mass="5769">MVRYKGNSQTVPTLLLLDPLKIAIETTQTKQTSKITRPSQLTSKTHEDRLS</sequence>
<evidence type="ECO:0000256" key="1">
    <source>
        <dbReference type="SAM" id="MobiDB-lite"/>
    </source>
</evidence>
<organism evidence="2">
    <name type="scientific">uncultured Coleofasciculus sp</name>
    <dbReference type="NCBI Taxonomy" id="1267456"/>
    <lineage>
        <taxon>Bacteria</taxon>
        <taxon>Bacillati</taxon>
        <taxon>Cyanobacteriota</taxon>
        <taxon>Cyanophyceae</taxon>
        <taxon>Coleofasciculales</taxon>
        <taxon>Coleofasciculaceae</taxon>
        <taxon>Coleofasciculus</taxon>
        <taxon>environmental samples</taxon>
    </lineage>
</organism>
<reference evidence="2" key="1">
    <citation type="submission" date="2020-02" db="EMBL/GenBank/DDBJ databases">
        <authorList>
            <person name="Meier V. D."/>
        </authorList>
    </citation>
    <scope>NUCLEOTIDE SEQUENCE</scope>
    <source>
        <strain evidence="2">AVDCRST_MAG92</strain>
    </source>
</reference>
<dbReference type="EMBL" id="CADCTM010000262">
    <property type="protein sequence ID" value="CAA9246057.1"/>
    <property type="molecule type" value="Genomic_DNA"/>
</dbReference>